<evidence type="ECO:0000313" key="8">
    <source>
        <dbReference type="Proteomes" id="UP000178606"/>
    </source>
</evidence>
<dbReference type="EMBL" id="MFKF01000409">
    <property type="protein sequence ID" value="OGG44263.1"/>
    <property type="molecule type" value="Genomic_DNA"/>
</dbReference>
<evidence type="ECO:0000256" key="4">
    <source>
        <dbReference type="ARBA" id="ARBA00022741"/>
    </source>
</evidence>
<dbReference type="UniPathway" id="UPA00574">
    <property type="reaction ID" value="UER00637"/>
</dbReference>
<dbReference type="GO" id="GO:0004849">
    <property type="term" value="F:uridine kinase activity"/>
    <property type="evidence" value="ECO:0007669"/>
    <property type="project" value="UniProtKB-EC"/>
</dbReference>
<evidence type="ECO:0000256" key="1">
    <source>
        <dbReference type="ARBA" id="ARBA00004690"/>
    </source>
</evidence>
<dbReference type="GO" id="GO:0044206">
    <property type="term" value="P:UMP salvage"/>
    <property type="evidence" value="ECO:0007669"/>
    <property type="project" value="UniProtKB-UniPathway"/>
</dbReference>
<protein>
    <recommendedName>
        <fullName evidence="2">uridine/cytidine kinase</fullName>
        <ecNumber evidence="2">2.7.1.48</ecNumber>
    </recommendedName>
</protein>
<dbReference type="EC" id="2.7.1.48" evidence="2"/>
<proteinExistence type="predicted"/>
<evidence type="ECO:0000259" key="6">
    <source>
        <dbReference type="Pfam" id="PF00485"/>
    </source>
</evidence>
<comment type="pathway">
    <text evidence="1">Pyrimidine metabolism; UMP biosynthesis via salvage pathway; UMP from uridine: step 1/1.</text>
</comment>
<dbReference type="AlphaFoldDB" id="A0A1F6C577"/>
<name>A0A1F6C577_HANXR</name>
<dbReference type="InterPro" id="IPR006083">
    <property type="entry name" value="PRK/URK"/>
</dbReference>
<sequence>MYKEPYMIGIAGPSCSGKTELARRLARLLAATAPAVISLDAYYRDLSALPPEERARCNFDVPEALDRGLLAAHLRALAQGEGIDRPVYLFSTHTRAPQTEPVDPGAFVIVEGLFALYWKEIRELFDTKVFVAAEDTVCLSRRLARDTRERGRSPESVIAQYTGTVRPMNEQYVLPTRRFADVVAPGEGPLEESSAAVMAHFGRKVKVGL</sequence>
<keyword evidence="4" id="KW-0547">Nucleotide-binding</keyword>
<dbReference type="Proteomes" id="UP000178606">
    <property type="component" value="Unassembled WGS sequence"/>
</dbReference>
<dbReference type="Pfam" id="PF00485">
    <property type="entry name" value="PRK"/>
    <property type="match status" value="1"/>
</dbReference>
<accession>A0A1F6C577</accession>
<comment type="caution">
    <text evidence="7">The sequence shown here is derived from an EMBL/GenBank/DDBJ whole genome shotgun (WGS) entry which is preliminary data.</text>
</comment>
<dbReference type="Gene3D" id="3.40.50.300">
    <property type="entry name" value="P-loop containing nucleotide triphosphate hydrolases"/>
    <property type="match status" value="1"/>
</dbReference>
<evidence type="ECO:0000313" key="7">
    <source>
        <dbReference type="EMBL" id="OGG44263.1"/>
    </source>
</evidence>
<feature type="domain" description="Phosphoribulokinase/uridine kinase" evidence="6">
    <location>
        <begin position="7"/>
        <end position="185"/>
    </location>
</feature>
<organism evidence="7 8">
    <name type="scientific">Handelsmanbacteria sp. (strain RIFCSPLOWO2_12_FULL_64_10)</name>
    <dbReference type="NCBI Taxonomy" id="1817868"/>
    <lineage>
        <taxon>Bacteria</taxon>
        <taxon>Candidatus Handelsmaniibacteriota</taxon>
    </lineage>
</organism>
<evidence type="ECO:0000256" key="5">
    <source>
        <dbReference type="ARBA" id="ARBA00022777"/>
    </source>
</evidence>
<reference evidence="7 8" key="1">
    <citation type="journal article" date="2016" name="Nat. Commun.">
        <title>Thousands of microbial genomes shed light on interconnected biogeochemical processes in an aquifer system.</title>
        <authorList>
            <person name="Anantharaman K."/>
            <person name="Brown C.T."/>
            <person name="Hug L.A."/>
            <person name="Sharon I."/>
            <person name="Castelle C.J."/>
            <person name="Probst A.J."/>
            <person name="Thomas B.C."/>
            <person name="Singh A."/>
            <person name="Wilkins M.J."/>
            <person name="Karaoz U."/>
            <person name="Brodie E.L."/>
            <person name="Williams K.H."/>
            <person name="Hubbard S.S."/>
            <person name="Banfield J.F."/>
        </authorList>
    </citation>
    <scope>NUCLEOTIDE SEQUENCE [LARGE SCALE GENOMIC DNA]</scope>
    <source>
        <strain evidence="8">RIFCSPLOWO2_12_FULL_64_10</strain>
    </source>
</reference>
<gene>
    <name evidence="7" type="ORF">A3F84_14890</name>
</gene>
<dbReference type="InterPro" id="IPR027417">
    <property type="entry name" value="P-loop_NTPase"/>
</dbReference>
<dbReference type="InterPro" id="IPR000764">
    <property type="entry name" value="Uridine_kinase-like"/>
</dbReference>
<evidence type="ECO:0000256" key="2">
    <source>
        <dbReference type="ARBA" id="ARBA00012137"/>
    </source>
</evidence>
<dbReference type="PANTHER" id="PTHR10285">
    <property type="entry name" value="URIDINE KINASE"/>
    <property type="match status" value="1"/>
</dbReference>
<dbReference type="NCBIfam" id="NF004018">
    <property type="entry name" value="PRK05480.1"/>
    <property type="match status" value="1"/>
</dbReference>
<keyword evidence="5" id="KW-0418">Kinase</keyword>
<dbReference type="GO" id="GO:0005524">
    <property type="term" value="F:ATP binding"/>
    <property type="evidence" value="ECO:0007669"/>
    <property type="project" value="InterPro"/>
</dbReference>
<dbReference type="PRINTS" id="PR00988">
    <property type="entry name" value="URIDINKINASE"/>
</dbReference>
<dbReference type="CDD" id="cd02023">
    <property type="entry name" value="UMPK"/>
    <property type="match status" value="1"/>
</dbReference>
<evidence type="ECO:0000256" key="3">
    <source>
        <dbReference type="ARBA" id="ARBA00022679"/>
    </source>
</evidence>
<dbReference type="SUPFAM" id="SSF52540">
    <property type="entry name" value="P-loop containing nucleoside triphosphate hydrolases"/>
    <property type="match status" value="1"/>
</dbReference>
<keyword evidence="3" id="KW-0808">Transferase</keyword>